<dbReference type="Pfam" id="PF00701">
    <property type="entry name" value="DHDPS"/>
    <property type="match status" value="1"/>
</dbReference>
<dbReference type="InterPro" id="IPR013785">
    <property type="entry name" value="Aldolase_TIM"/>
</dbReference>
<organism evidence="4 5">
    <name type="scientific">Halomicrobium mukohataei</name>
    <dbReference type="NCBI Taxonomy" id="57705"/>
    <lineage>
        <taxon>Archaea</taxon>
        <taxon>Methanobacteriati</taxon>
        <taxon>Methanobacteriota</taxon>
        <taxon>Stenosarchaea group</taxon>
        <taxon>Halobacteria</taxon>
        <taxon>Halobacteriales</taxon>
        <taxon>Haloarculaceae</taxon>
        <taxon>Halomicrobium</taxon>
    </lineage>
</organism>
<feature type="binding site" evidence="3">
    <location>
        <position position="204"/>
    </location>
    <ligand>
        <name>pyruvate</name>
        <dbReference type="ChEBI" id="CHEBI:15361"/>
    </ligand>
</feature>
<dbReference type="OMA" id="YWNAISA"/>
<dbReference type="PANTHER" id="PTHR12128">
    <property type="entry name" value="DIHYDRODIPICOLINATE SYNTHASE"/>
    <property type="match status" value="1"/>
</dbReference>
<dbReference type="KEGG" id="halz:E5139_13725"/>
<dbReference type="GO" id="GO:0008675">
    <property type="term" value="F:2-dehydro-3-deoxy-phosphogluconate aldolase activity"/>
    <property type="evidence" value="ECO:0007669"/>
    <property type="project" value="UniProtKB-ARBA"/>
</dbReference>
<evidence type="ECO:0000313" key="4">
    <source>
        <dbReference type="EMBL" id="QCD66651.1"/>
    </source>
</evidence>
<feature type="active site" description="Proton donor/acceptor" evidence="2">
    <location>
        <position position="134"/>
    </location>
</feature>
<reference evidence="4 5" key="1">
    <citation type="submission" date="2019-04" db="EMBL/GenBank/DDBJ databases">
        <title>Complete genome sequence of Arthrobacter sp. ZXY-2 associated with effective atrazine degradation and salt adaptation.</title>
        <authorList>
            <person name="Zhao X."/>
        </authorList>
    </citation>
    <scope>NUCLEOTIDE SEQUENCE [LARGE SCALE GENOMIC DNA]</scope>
    <source>
        <strain evidence="5">ZP60</strain>
    </source>
</reference>
<sequence>MDYSVGCPMVTPFEDDGTLDRASLRSLVDHLVAGGVDRLVPCGTTGEFASLTDSERRTVVETTVAAADGRASVMAGVGGTAVEAVRERIAAAADAGADAALVVAPYYGGQAAPAGNERFFDAVAAGASIPLYLYDIPSATGQSLAVETVASLAERGRYDGIKDSSGDLTHFDELLDRTPDSFEVLQGWDAQYVPSLLMGGDGGINAVTHVRPAALGRAGSAVADGDVAAARTVQFDEIDPVFRSAAEHGFAPVCKAILARRGVIENAAVRPPLVELDDATAAELVERLEE</sequence>
<keyword evidence="1" id="KW-0456">Lyase</keyword>
<dbReference type="PIRSF" id="PIRSF001365">
    <property type="entry name" value="DHDPS"/>
    <property type="match status" value="1"/>
</dbReference>
<dbReference type="InterPro" id="IPR002220">
    <property type="entry name" value="DapA-like"/>
</dbReference>
<dbReference type="GO" id="GO:0008840">
    <property type="term" value="F:4-hydroxy-tetrahydrodipicolinate synthase activity"/>
    <property type="evidence" value="ECO:0007669"/>
    <property type="project" value="TreeGrafter"/>
</dbReference>
<dbReference type="SMART" id="SM01130">
    <property type="entry name" value="DHDPS"/>
    <property type="match status" value="1"/>
</dbReference>
<protein>
    <submittedName>
        <fullName evidence="4">Dihydrodipicolinate synthase family protein</fullName>
    </submittedName>
</protein>
<evidence type="ECO:0000313" key="5">
    <source>
        <dbReference type="Proteomes" id="UP000297053"/>
    </source>
</evidence>
<dbReference type="PANTHER" id="PTHR12128:SF66">
    <property type="entry name" value="4-HYDROXY-2-OXOGLUTARATE ALDOLASE, MITOCHONDRIAL"/>
    <property type="match status" value="1"/>
</dbReference>
<accession>A0A4D6KKJ5</accession>
<proteinExistence type="predicted"/>
<evidence type="ECO:0000256" key="1">
    <source>
        <dbReference type="ARBA" id="ARBA00023239"/>
    </source>
</evidence>
<gene>
    <name evidence="4" type="ORF">E5139_13725</name>
</gene>
<dbReference type="SUPFAM" id="SSF51569">
    <property type="entry name" value="Aldolase"/>
    <property type="match status" value="1"/>
</dbReference>
<dbReference type="GeneID" id="42180019"/>
<dbReference type="Gene3D" id="3.20.20.70">
    <property type="entry name" value="Aldolase class I"/>
    <property type="match status" value="1"/>
</dbReference>
<evidence type="ECO:0000256" key="2">
    <source>
        <dbReference type="PIRSR" id="PIRSR001365-1"/>
    </source>
</evidence>
<dbReference type="RefSeq" id="WP_015763072.1">
    <property type="nucleotide sequence ID" value="NZ_CP039375.1"/>
</dbReference>
<evidence type="ECO:0000256" key="3">
    <source>
        <dbReference type="PIRSR" id="PIRSR001365-2"/>
    </source>
</evidence>
<name>A0A4D6KKJ5_9EURY</name>
<dbReference type="AlphaFoldDB" id="A0A4D6KKJ5"/>
<reference evidence="4 5" key="2">
    <citation type="submission" date="2019-04" db="EMBL/GenBank/DDBJ databases">
        <authorList>
            <person name="Yang S."/>
            <person name="Wei W."/>
        </authorList>
    </citation>
    <scope>NUCLEOTIDE SEQUENCE [LARGE SCALE GENOMIC DNA]</scope>
    <source>
        <strain evidence="5">ZP60</strain>
    </source>
</reference>
<dbReference type="Proteomes" id="UP000297053">
    <property type="component" value="Chromosome"/>
</dbReference>
<dbReference type="EMBL" id="CP039375">
    <property type="protein sequence ID" value="QCD66651.1"/>
    <property type="molecule type" value="Genomic_DNA"/>
</dbReference>
<dbReference type="PRINTS" id="PR00146">
    <property type="entry name" value="DHPICSNTHASE"/>
</dbReference>
<dbReference type="GO" id="GO:0005829">
    <property type="term" value="C:cytosol"/>
    <property type="evidence" value="ECO:0007669"/>
    <property type="project" value="TreeGrafter"/>
</dbReference>
<feature type="binding site" evidence="3">
    <location>
        <position position="45"/>
    </location>
    <ligand>
        <name>pyruvate</name>
        <dbReference type="ChEBI" id="CHEBI:15361"/>
    </ligand>
</feature>
<dbReference type="CDD" id="cd00408">
    <property type="entry name" value="DHDPS-like"/>
    <property type="match status" value="1"/>
</dbReference>
<feature type="active site" description="Schiff-base intermediate with substrate" evidence="2">
    <location>
        <position position="162"/>
    </location>
</feature>